<dbReference type="AlphaFoldDB" id="A0A4U0SCU3"/>
<evidence type="ECO:0000313" key="2">
    <source>
        <dbReference type="EMBL" id="TKA06653.1"/>
    </source>
</evidence>
<dbReference type="Proteomes" id="UP000305778">
    <property type="component" value="Unassembled WGS sequence"/>
</dbReference>
<evidence type="ECO:0000313" key="3">
    <source>
        <dbReference type="Proteomes" id="UP000305778"/>
    </source>
</evidence>
<name>A0A4U0SCU3_9ACTN</name>
<gene>
    <name evidence="2" type="ORF">FCI23_30150</name>
</gene>
<feature type="transmembrane region" description="Helical" evidence="1">
    <location>
        <begin position="12"/>
        <end position="29"/>
    </location>
</feature>
<evidence type="ECO:0000256" key="1">
    <source>
        <dbReference type="SAM" id="Phobius"/>
    </source>
</evidence>
<dbReference type="RefSeq" id="WP_136727115.1">
    <property type="nucleotide sequence ID" value="NZ_SUMC01000035.1"/>
</dbReference>
<feature type="transmembrane region" description="Helical" evidence="1">
    <location>
        <begin position="66"/>
        <end position="88"/>
    </location>
</feature>
<accession>A0A4U0SCU3</accession>
<keyword evidence="1" id="KW-0812">Transmembrane</keyword>
<keyword evidence="3" id="KW-1185">Reference proteome</keyword>
<sequence length="94" mass="9960">MTSHGLDASHVFLFAVAAAGIVISVLSLARVGPWKDRPQRTALPVLLLSAGIGIGALSGVPSTHRLLWDSILLPPSMVLVLLSVYFFLRIGASR</sequence>
<keyword evidence="1" id="KW-1133">Transmembrane helix</keyword>
<dbReference type="EMBL" id="SUMC01000035">
    <property type="protein sequence ID" value="TKA06653.1"/>
    <property type="molecule type" value="Genomic_DNA"/>
</dbReference>
<protein>
    <submittedName>
        <fullName evidence="2">Uncharacterized protein</fullName>
    </submittedName>
</protein>
<feature type="transmembrane region" description="Helical" evidence="1">
    <location>
        <begin position="41"/>
        <end position="60"/>
    </location>
</feature>
<reference evidence="2 3" key="1">
    <citation type="submission" date="2019-04" db="EMBL/GenBank/DDBJ databases">
        <title>Streptomyces oryziradicis sp. nov., a novel actinomycete isolated from rhizosphere soil of rice (Oryza sativa L.).</title>
        <authorList>
            <person name="Li C."/>
        </authorList>
    </citation>
    <scope>NUCLEOTIDE SEQUENCE [LARGE SCALE GENOMIC DNA]</scope>
    <source>
        <strain evidence="2 3">NEAU-C40</strain>
    </source>
</reference>
<proteinExistence type="predicted"/>
<keyword evidence="1" id="KW-0472">Membrane</keyword>
<comment type="caution">
    <text evidence="2">The sequence shown here is derived from an EMBL/GenBank/DDBJ whole genome shotgun (WGS) entry which is preliminary data.</text>
</comment>
<organism evidence="2 3">
    <name type="scientific">Actinacidiphila oryziradicis</name>
    <dbReference type="NCBI Taxonomy" id="2571141"/>
    <lineage>
        <taxon>Bacteria</taxon>
        <taxon>Bacillati</taxon>
        <taxon>Actinomycetota</taxon>
        <taxon>Actinomycetes</taxon>
        <taxon>Kitasatosporales</taxon>
        <taxon>Streptomycetaceae</taxon>
        <taxon>Actinacidiphila</taxon>
    </lineage>
</organism>